<evidence type="ECO:0000313" key="2">
    <source>
        <dbReference type="Proteomes" id="UP000287166"/>
    </source>
</evidence>
<dbReference type="EMBL" id="BFAD01000015">
    <property type="protein sequence ID" value="GBE89325.1"/>
    <property type="molecule type" value="Genomic_DNA"/>
</dbReference>
<keyword evidence="2" id="KW-1185">Reference proteome</keyword>
<dbReference type="GeneID" id="38786242"/>
<dbReference type="Proteomes" id="UP000287166">
    <property type="component" value="Unassembled WGS sequence"/>
</dbReference>
<sequence>MKSEHQLDFAEVGALVRLAHKYQIADLRENGLAKLKMIFTDDLAVWEEYSDSRDTKFTGIRWIESDAISVVNLVRLTNAMTLLPVAFYLCCQLQPHELTRGVTRPDGTVERLSTEDLEVCIRARAMLMLAYGAGWMDLFSGVSNDCTQGARCMDGLSRIGQAVLLSSTRAQISYHSCLSNPRNVIAARCTDHRLCAACVRFITKKSLDWRRTVWNSLPAYFGLGKWEKLKTAESAAD</sequence>
<evidence type="ECO:0000313" key="1">
    <source>
        <dbReference type="EMBL" id="GBE89325.1"/>
    </source>
</evidence>
<protein>
    <submittedName>
        <fullName evidence="1">Uncharacterized protein</fullName>
    </submittedName>
</protein>
<accession>A0A401H4F8</accession>
<dbReference type="AlphaFoldDB" id="A0A401H4F8"/>
<name>A0A401H4F8_9APHY</name>
<dbReference type="STRING" id="139825.A0A401H4F8"/>
<dbReference type="InParanoid" id="A0A401H4F8"/>
<comment type="caution">
    <text evidence="1">The sequence shown here is derived from an EMBL/GenBank/DDBJ whole genome shotgun (WGS) entry which is preliminary data.</text>
</comment>
<dbReference type="OrthoDB" id="2797394at2759"/>
<gene>
    <name evidence="1" type="ORF">SCP_1503330</name>
</gene>
<proteinExistence type="predicted"/>
<organism evidence="1 2">
    <name type="scientific">Sparassis crispa</name>
    <dbReference type="NCBI Taxonomy" id="139825"/>
    <lineage>
        <taxon>Eukaryota</taxon>
        <taxon>Fungi</taxon>
        <taxon>Dikarya</taxon>
        <taxon>Basidiomycota</taxon>
        <taxon>Agaricomycotina</taxon>
        <taxon>Agaricomycetes</taxon>
        <taxon>Polyporales</taxon>
        <taxon>Sparassidaceae</taxon>
        <taxon>Sparassis</taxon>
    </lineage>
</organism>
<reference evidence="1 2" key="1">
    <citation type="journal article" date="2018" name="Sci. Rep.">
        <title>Genome sequence of the cauliflower mushroom Sparassis crispa (Hanabiratake) and its association with beneficial usage.</title>
        <authorList>
            <person name="Kiyama R."/>
            <person name="Furutani Y."/>
            <person name="Kawaguchi K."/>
            <person name="Nakanishi T."/>
        </authorList>
    </citation>
    <scope>NUCLEOTIDE SEQUENCE [LARGE SCALE GENOMIC DNA]</scope>
</reference>
<dbReference type="RefSeq" id="XP_027620238.1">
    <property type="nucleotide sequence ID" value="XM_027764437.1"/>
</dbReference>